<evidence type="ECO:0000256" key="1">
    <source>
        <dbReference type="SAM" id="Phobius"/>
    </source>
</evidence>
<proteinExistence type="predicted"/>
<gene>
    <name evidence="2" type="ORF">SAMN02927937_00885</name>
</gene>
<reference evidence="3" key="1">
    <citation type="submission" date="2016-10" db="EMBL/GenBank/DDBJ databases">
        <authorList>
            <person name="Varghese N."/>
            <person name="Submissions S."/>
        </authorList>
    </citation>
    <scope>NUCLEOTIDE SEQUENCE [LARGE SCALE GENOMIC DNA]</scope>
    <source>
        <strain evidence="3">CGMCC 1.10825</strain>
    </source>
</reference>
<dbReference type="InterPro" id="IPR011990">
    <property type="entry name" value="TPR-like_helical_dom_sf"/>
</dbReference>
<keyword evidence="3" id="KW-1185">Reference proteome</keyword>
<evidence type="ECO:0008006" key="4">
    <source>
        <dbReference type="Google" id="ProtNLM"/>
    </source>
</evidence>
<dbReference type="RefSeq" id="WP_091096745.1">
    <property type="nucleotide sequence ID" value="NZ_FNXE01000008.1"/>
</dbReference>
<keyword evidence="1" id="KW-0472">Membrane</keyword>
<dbReference type="Gene3D" id="1.25.40.10">
    <property type="entry name" value="Tetratricopeptide repeat domain"/>
    <property type="match status" value="1"/>
</dbReference>
<dbReference type="SUPFAM" id="SSF48452">
    <property type="entry name" value="TPR-like"/>
    <property type="match status" value="1"/>
</dbReference>
<evidence type="ECO:0000313" key="3">
    <source>
        <dbReference type="Proteomes" id="UP000199634"/>
    </source>
</evidence>
<accession>A0A1H6KBC1</accession>
<dbReference type="STRING" id="1159016.SAMN02927937_00885"/>
<organism evidence="2 3">
    <name type="scientific">Paenimyroides marinum</name>
    <dbReference type="NCBI Taxonomy" id="1159016"/>
    <lineage>
        <taxon>Bacteria</taxon>
        <taxon>Pseudomonadati</taxon>
        <taxon>Bacteroidota</taxon>
        <taxon>Flavobacteriia</taxon>
        <taxon>Flavobacteriales</taxon>
        <taxon>Flavobacteriaceae</taxon>
        <taxon>Paenimyroides</taxon>
    </lineage>
</organism>
<protein>
    <recommendedName>
        <fullName evidence="4">DUF2892 domain-containing protein</fullName>
    </recommendedName>
</protein>
<keyword evidence="1" id="KW-1133">Transmembrane helix</keyword>
<dbReference type="AlphaFoldDB" id="A0A1H6KBC1"/>
<name>A0A1H6KBC1_9FLAO</name>
<feature type="transmembrane region" description="Helical" evidence="1">
    <location>
        <begin position="31"/>
        <end position="57"/>
    </location>
</feature>
<sequence>MINKNIKIIVAAALLATAIWQFSENYIGNGIFLIILMLLVVLVYFKNEMLIVTLFKFRKQDMEGAKKILDKINPQTALIKNQQGYYHYLNGIINAQNNLNQAEKDFRKALELGLNQKEDLAVAKLQLAGVAMSKNRATEAQKLIAEAKQHDAKGMLKEQISMMEAQMKQARGQKIPMWYNHSKKRGF</sequence>
<dbReference type="OrthoDB" id="1119469at2"/>
<keyword evidence="1" id="KW-0812">Transmembrane</keyword>
<dbReference type="EMBL" id="FNXE01000008">
    <property type="protein sequence ID" value="SEH68760.1"/>
    <property type="molecule type" value="Genomic_DNA"/>
</dbReference>
<dbReference type="Proteomes" id="UP000199634">
    <property type="component" value="Unassembled WGS sequence"/>
</dbReference>
<evidence type="ECO:0000313" key="2">
    <source>
        <dbReference type="EMBL" id="SEH68760.1"/>
    </source>
</evidence>